<dbReference type="InterPro" id="IPR008602">
    <property type="entry name" value="Duffy-antigen-binding"/>
</dbReference>
<dbReference type="SMR" id="A0A2I0BSX3"/>
<feature type="region of interest" description="Disordered" evidence="1">
    <location>
        <begin position="787"/>
        <end position="872"/>
    </location>
</feature>
<dbReference type="FunFam" id="1.20.1310.20:FF:000022">
    <property type="entry name" value="Erythrocyte membrane protein 1, PfEMP1"/>
    <property type="match status" value="1"/>
</dbReference>
<feature type="region of interest" description="Disordered" evidence="1">
    <location>
        <begin position="977"/>
        <end position="1032"/>
    </location>
</feature>
<evidence type="ECO:0000259" key="6">
    <source>
        <dbReference type="Pfam" id="PF18562"/>
    </source>
</evidence>
<dbReference type="Pfam" id="PF15447">
    <property type="entry name" value="NTS"/>
    <property type="match status" value="1"/>
</dbReference>
<dbReference type="FunFam" id="1.20.58.830:FF:000018">
    <property type="entry name" value="Erythrocyte membrane protein 1, PfEMP1"/>
    <property type="match status" value="1"/>
</dbReference>
<dbReference type="FunFam" id="1.10.1900.40:FF:000001">
    <property type="entry name" value="Erythrocyte membrane protein 1"/>
    <property type="match status" value="1"/>
</dbReference>
<feature type="domain" description="Duffy-antigen binding" evidence="3">
    <location>
        <begin position="117"/>
        <end position="318"/>
    </location>
</feature>
<feature type="domain" description="Cysteine-rich interdomain region 1 gamma" evidence="6">
    <location>
        <begin position="1451"/>
        <end position="1516"/>
    </location>
</feature>
<evidence type="ECO:0000259" key="7">
    <source>
        <dbReference type="Pfam" id="PF22672"/>
    </source>
</evidence>
<evidence type="ECO:0000259" key="2">
    <source>
        <dbReference type="Pfam" id="PF03011"/>
    </source>
</evidence>
<dbReference type="EMBL" id="NYMT01000014">
    <property type="protein sequence ID" value="PKC45151.1"/>
    <property type="molecule type" value="Genomic_DNA"/>
</dbReference>
<feature type="compositionally biased region" description="Acidic residues" evidence="1">
    <location>
        <begin position="818"/>
        <end position="843"/>
    </location>
</feature>
<feature type="region of interest" description="Disordered" evidence="1">
    <location>
        <begin position="404"/>
        <end position="431"/>
    </location>
</feature>
<dbReference type="FunFam" id="1.10.1900.40:FF:000005">
    <property type="entry name" value="Erythrocyte membrane protein 1, PfEMP1"/>
    <property type="match status" value="1"/>
</dbReference>
<feature type="domain" description="Duffy-binding-like" evidence="2">
    <location>
        <begin position="1532"/>
        <end position="1675"/>
    </location>
</feature>
<feature type="region of interest" description="Disordered" evidence="1">
    <location>
        <begin position="1059"/>
        <end position="1092"/>
    </location>
</feature>
<feature type="compositionally biased region" description="Polar residues" evidence="1">
    <location>
        <begin position="2162"/>
        <end position="2173"/>
    </location>
</feature>
<feature type="compositionally biased region" description="Basic and acidic residues" evidence="1">
    <location>
        <begin position="844"/>
        <end position="872"/>
    </location>
</feature>
<dbReference type="InterPro" id="IPR041480">
    <property type="entry name" value="CIDR1_gamma"/>
</dbReference>
<dbReference type="EMBL" id="QFXU01000008">
    <property type="protein sequence ID" value="KAF4330642.1"/>
    <property type="molecule type" value="Genomic_DNA"/>
</dbReference>
<comment type="caution">
    <text evidence="9">The sequence shown here is derived from an EMBL/GenBank/DDBJ whole genome shotgun (WGS) entry which is preliminary data.</text>
</comment>
<feature type="compositionally biased region" description="Low complexity" evidence="1">
    <location>
        <begin position="985"/>
        <end position="1006"/>
    </location>
</feature>
<feature type="compositionally biased region" description="Acidic residues" evidence="1">
    <location>
        <begin position="1690"/>
        <end position="1702"/>
    </location>
</feature>
<feature type="region of interest" description="Disordered" evidence="1">
    <location>
        <begin position="1668"/>
        <end position="1786"/>
    </location>
</feature>
<dbReference type="InterPro" id="IPR042202">
    <property type="entry name" value="Duffy-ag-bd_sf"/>
</dbReference>
<dbReference type="Pfam" id="PF18562">
    <property type="entry name" value="CIDR1_gamma"/>
    <property type="match status" value="1"/>
</dbReference>
<reference evidence="9 10" key="1">
    <citation type="submission" date="2017-11" db="EMBL/GenBank/DDBJ databases">
        <title>Plasmodium falciparum NF54 genome assembly.</title>
        <authorList>
            <person name="Bryant J.M."/>
            <person name="Baumgarten S."/>
            <person name="Scheidig-Benatar C."/>
            <person name="Scherf A."/>
        </authorList>
    </citation>
    <scope>NUCLEOTIDE SEQUENCE [LARGE SCALE GENOMIC DNA]</scope>
    <source>
        <strain evidence="9">NF54</strain>
    </source>
</reference>
<dbReference type="InterPro" id="IPR054595">
    <property type="entry name" value="DBL_C"/>
</dbReference>
<dbReference type="Gene3D" id="1.20.1310.20">
    <property type="entry name" value="Duffy-antigen binding domain"/>
    <property type="match status" value="2"/>
</dbReference>
<dbReference type="SUPFAM" id="SSF140924">
    <property type="entry name" value="Duffy binding domain-like"/>
    <property type="match status" value="4"/>
</dbReference>
<dbReference type="VEuPathDB" id="PlasmoDB:PfNF54_090005300"/>
<protein>
    <submittedName>
        <fullName evidence="9">Erythrocyte membrane protein 1</fullName>
    </submittedName>
</protein>
<feature type="compositionally biased region" description="Basic and acidic residues" evidence="1">
    <location>
        <begin position="1750"/>
        <end position="1764"/>
    </location>
</feature>
<dbReference type="GO" id="GO:0046789">
    <property type="term" value="F:host cell surface receptor binding"/>
    <property type="evidence" value="ECO:0007669"/>
    <property type="project" value="InterPro"/>
</dbReference>
<feature type="domain" description="Plasmodium falciparum erythrocyte membrane protein 1 acidic terminal segment" evidence="4">
    <location>
        <begin position="1800"/>
        <end position="2270"/>
    </location>
</feature>
<dbReference type="InterPro" id="IPR029210">
    <property type="entry name" value="PfEMP1_NTS"/>
</dbReference>
<feature type="domain" description="Plasmodium falciparum erythrocyte membrane protein-1 N-terminal segment" evidence="5">
    <location>
        <begin position="15"/>
        <end position="49"/>
    </location>
</feature>
<dbReference type="InterPro" id="IPR044932">
    <property type="entry name" value="PfEMP1_ATS_sf"/>
</dbReference>
<dbReference type="Pfam" id="PF22672">
    <property type="entry name" value="DBL_C"/>
    <property type="match status" value="2"/>
</dbReference>
<evidence type="ECO:0000259" key="5">
    <source>
        <dbReference type="Pfam" id="PF15447"/>
    </source>
</evidence>
<feature type="domain" description="Duffy-binding-like" evidence="7">
    <location>
        <begin position="322"/>
        <end position="478"/>
    </location>
</feature>
<dbReference type="Gene3D" id="1.20.58.1930">
    <property type="match status" value="1"/>
</dbReference>
<dbReference type="Proteomes" id="UP000232684">
    <property type="component" value="Unassembled WGS sequence"/>
</dbReference>
<dbReference type="FunFam" id="1.20.58.830:FF:000002">
    <property type="entry name" value="Erythrocyte membrane protein 1, PfEMP1"/>
    <property type="match status" value="1"/>
</dbReference>
<dbReference type="Proteomes" id="UP000754359">
    <property type="component" value="Unassembled WGS sequence"/>
</dbReference>
<feature type="domain" description="Duffy-antigen binding" evidence="3">
    <location>
        <begin position="951"/>
        <end position="1185"/>
    </location>
</feature>
<feature type="compositionally biased region" description="Polar residues" evidence="1">
    <location>
        <begin position="1225"/>
        <end position="1240"/>
    </location>
</feature>
<feature type="compositionally biased region" description="Basic and acidic residues" evidence="1">
    <location>
        <begin position="787"/>
        <end position="803"/>
    </location>
</feature>
<evidence type="ECO:0000259" key="4">
    <source>
        <dbReference type="Pfam" id="PF15445"/>
    </source>
</evidence>
<dbReference type="Gene3D" id="1.20.58.830">
    <property type="match status" value="3"/>
</dbReference>
<dbReference type="GO" id="GO:0016020">
    <property type="term" value="C:membrane"/>
    <property type="evidence" value="ECO:0007669"/>
    <property type="project" value="InterPro"/>
</dbReference>
<dbReference type="FunFam" id="1.20.58.1930:FF:000001">
    <property type="entry name" value="Erythrocyte membrane protein 1, PfEMP1"/>
    <property type="match status" value="1"/>
</dbReference>
<feature type="domain" description="Duffy-binding-like" evidence="7">
    <location>
        <begin position="1259"/>
        <end position="1403"/>
    </location>
</feature>
<evidence type="ECO:0000313" key="9">
    <source>
        <dbReference type="EMBL" id="PKC45151.1"/>
    </source>
</evidence>
<evidence type="ECO:0000313" key="8">
    <source>
        <dbReference type="EMBL" id="KAF4330642.1"/>
    </source>
</evidence>
<sequence>MGPKTRAPDYSSAPDAKHLLDMIGKDVHEKAKSEAKNYIEELKGDLNTANGRSSETRYTTDTCTLVKEYYTTRLGVNNERNPCKGLSGIIVERFSDTLGGQCTDHRIKGNNRNVTGGACAPYRRLHVCDKNMEKIPTSKTSTDTLLAEVCYAAKYEGDSISGRYRQHQLTNKGSQLCTVLARSFADIGDIVRGRDLYLGYDDKEKEKRDQLESKLKVIFGNIYGNLDKNNRYNDDTPEYYKLREAWWDANRAKVWEAITCDAPDNAKYFRGTCGGDDEKTGTQAIHKCRCTKSSGGKPGKNETDQVPTYFDYVPQFLRWFEEWAEDFCRKKKHKLKDVKTNCRNDEEQRYCSGNGFDCTKTIYKKGRIVIGEHCTKCSVWCRMYESWIDNQKKEFLKQKRKYKTEISGGDGGGSSRKKRVARSSSSSDDNGYESKFYKKLKEVGYQDVDSFLEKLNNEEICKKITDEKENIDFKTADNSLNKNINKEGTFYHSKYCEVCPGCGVERNGSGWEEKSGGTCDVKKPYKIRDDAPFNDINVLSFGDKGNEIKQKIDKFCKTQNGNSGKASSSGSGDCGTNIDSSLCEPWKCYKGEDVMKPEDDDDQQDYENMKNAGGLCILPNPKKHESEKKTADEPAEFQKTYNDFFYFWIRRFLNDSMYWRGKIGGCLKNKSEKCKNECNTNCDCFKKWIGKKKEEWDKIKKHFKTQDFGSKGFLGQFGYDEVLKYVLNIDELFKDIKDGYGNAKELEGIKKLLEEEERKNQVEAADGGASSGKDNTTIDKLLKHEEQDATKCKDCKPPEESLARAEVAGDNIPKKEDSDEEEEEEEEGTEGTGEVEENVEEDNTENKDQEDVSGEGSKEAEKEPTAKKDEAEKVCETVKSALTGDDLTKACQQKYQYGKEKFPNWKCIPSGDKTDTSSESESPPRQRRDTTSGVVTTAPSSAKSGDTTGSICVPPRRRKLYIGKIKEWAGIQLKSQVEGGGTGKQSSQLQQQQQQQQEQQQQQQQLKPQSPVASNSTLTTSAKQSPSNPRADDLRDAFIQSAAIETFFLWHRYKKIKEKEKKEKQEEAQGNVYTQTDENKNKDPQNELNGGKIPDGFLRQMFYTLADYKDILEGKNIVVDMLSGNDKDTMKKIQAKIDEILPKNGTSPGSSSGNDPESWWKNHGEHIWNAMVCALTYTDSEAKEQPPIQDKEVKKALLDKEGASNEPISQYQYKTVELKEESSDTKPQIASAPSDTPTLNNPKLTEFVEIPPFFRWLHEWGSDFCDKRARMLKNVKKACREKGDDEYKCSGDGHDCTKNGNLGHHKMLEDPNCPRCYEQCRKYRKWIDIKFEEFHNQKHKYQGEYDKLKVNSSVDYKKLQGYSTAADFLKELRHCKDGQTSEEKDNDNKIDFKEPLKTFGHSKYCEMCPSYEVNCNGRRARSGGNDQCTPVNGNGNTWDSVFEGISGNGENSTITVEMIDRRGPFIKEYSKDLKNSEQSKDSNDLFKTSRLFKGIRKQEWTCKYKGENMDLCKLNNFNKVIDLNDYTTFKVLLIYWLEDFIEGYYILKKRKVFEQCKENGGNKCSEESKKNCACVKVWVDQKKEEWDQIRTHFNNRNQRKGDDDMKSSVKKILDPLIYRMDLKNGKRKFDELTDFLKAYECKCVDNAGNSEKDVVECLLENLKTKATSCQTQHQPSGKPGQTCENPITPPDDEDLVLEEEQNPENMRPGFCPPQTPAQQEETDGTCDAVAPGAAKKAEEESGIPPAAEPEADKGPEQADTEKKVPPKAAPARPKDKKRPKRQPRNVLEHPAVIPALMSSTIMWSIGIGFAAFTYFYLKKKTKSTIDLLRVINIPKSDYDIPTKLSPNRYIPYTSGKYRGKRYIYLEGDSGTDSGYTDHYSDITSSSESEYEEMDINDIYVPRAPKYKTLIEVVLEPSGKNTTASGKNTPIDTQNDIQSDGIPSSKITDNEWNTLKDEFISNMLQSEQPNDVPNDYSSGDIPFNTQPNTLYFDKPEEKPFITSIHDRNLLSGEEYSYDMSTNTMDDPKYVSNNVYSGIDLINDSLNSGNQHIDIYDELLKRKENELFGTNHVKQTSIHSVAKPISDDPIHNQLNLFHTWLDRQRDMCQQWNNKEEVLDKLKEKWENETHSGDINSGIPSGKLSDTPSDNNIHSDIHPSDIPSGKQSDIPSDNNIHSDIPYVLNTDVSIQIHMDNPKPINQFTNMDTILEDLDKYNEPYYDVQDDIYYDVNDHDTSTVDTNAMDVPSKVQIEMDVNTKLVKEKYPIADVWDI</sequence>
<evidence type="ECO:0000313" key="11">
    <source>
        <dbReference type="Proteomes" id="UP000754359"/>
    </source>
</evidence>
<evidence type="ECO:0000256" key="1">
    <source>
        <dbReference type="SAM" id="MobiDB-lite"/>
    </source>
</evidence>
<accession>A0A2I0BSX3</accession>
<feature type="compositionally biased region" description="Basic residues" evidence="1">
    <location>
        <begin position="1774"/>
        <end position="1783"/>
    </location>
</feature>
<feature type="region of interest" description="Disordered" evidence="1">
    <location>
        <begin position="1220"/>
        <end position="1240"/>
    </location>
</feature>
<gene>
    <name evidence="9" type="ORF">CK202_4148</name>
    <name evidence="8" type="ORF">CYL21_1016</name>
</gene>
<reference evidence="8 11" key="2">
    <citation type="submission" date="2018-05" db="EMBL/GenBank/DDBJ databases">
        <title>Genome assembly of Plasmodium falciparum NF54 DiCre.</title>
        <authorList>
            <person name="Baumgarten S."/>
            <person name="Treeck M."/>
            <person name="Scherf A."/>
        </authorList>
    </citation>
    <scope>NUCLEOTIDE SEQUENCE [LARGE SCALE GENOMIC DNA]</scope>
    <source>
        <strain evidence="8">NF54</strain>
    </source>
</reference>
<feature type="region of interest" description="Disordered" evidence="1">
    <location>
        <begin position="2127"/>
        <end position="2173"/>
    </location>
</feature>
<feature type="domain" description="Duffy-binding-like" evidence="2">
    <location>
        <begin position="644"/>
        <end position="797"/>
    </location>
</feature>
<dbReference type="Pfam" id="PF03011">
    <property type="entry name" value="PFEMP"/>
    <property type="match status" value="2"/>
</dbReference>
<dbReference type="InterPro" id="IPR004258">
    <property type="entry name" value="DBL"/>
</dbReference>
<dbReference type="Pfam" id="PF05424">
    <property type="entry name" value="Duffy_binding"/>
    <property type="match status" value="2"/>
</dbReference>
<name>A0A2I0BSX3_PLAFO</name>
<feature type="region of interest" description="Disordered" evidence="1">
    <location>
        <begin position="902"/>
        <end position="956"/>
    </location>
</feature>
<feature type="region of interest" description="Disordered" evidence="1">
    <location>
        <begin position="1919"/>
        <end position="1947"/>
    </location>
</feature>
<feature type="compositionally biased region" description="Polar residues" evidence="1">
    <location>
        <begin position="931"/>
        <end position="950"/>
    </location>
</feature>
<organism evidence="9 10">
    <name type="scientific">Plasmodium falciparum (isolate NF54)</name>
    <dbReference type="NCBI Taxonomy" id="5843"/>
    <lineage>
        <taxon>Eukaryota</taxon>
        <taxon>Sar</taxon>
        <taxon>Alveolata</taxon>
        <taxon>Apicomplexa</taxon>
        <taxon>Aconoidasida</taxon>
        <taxon>Haemosporida</taxon>
        <taxon>Plasmodiidae</taxon>
        <taxon>Plasmodium</taxon>
        <taxon>Plasmodium (Laverania)</taxon>
    </lineage>
</organism>
<feature type="compositionally biased region" description="Polar residues" evidence="1">
    <location>
        <begin position="1007"/>
        <end position="1028"/>
    </location>
</feature>
<feature type="compositionally biased region" description="Polar residues" evidence="1">
    <location>
        <begin position="2130"/>
        <end position="2149"/>
    </location>
</feature>
<dbReference type="Gene3D" id="1.10.1900.40">
    <property type="entry name" value="Acidic terminal segments, variant surface antigen of PfEMP1"/>
    <property type="match status" value="2"/>
</dbReference>
<evidence type="ECO:0000259" key="3">
    <source>
        <dbReference type="Pfam" id="PF05424"/>
    </source>
</evidence>
<dbReference type="Pfam" id="PF15445">
    <property type="entry name" value="ATS"/>
    <property type="match status" value="1"/>
</dbReference>
<dbReference type="InterPro" id="IPR029211">
    <property type="entry name" value="PfEMP1_ATS"/>
</dbReference>
<evidence type="ECO:0000313" key="10">
    <source>
        <dbReference type="Proteomes" id="UP000232684"/>
    </source>
</evidence>
<proteinExistence type="predicted"/>
<dbReference type="FunFam" id="1.20.58.830:FF:000022">
    <property type="entry name" value="Erythrocyte membrane protein 1, PfEMP1"/>
    <property type="match status" value="1"/>
</dbReference>
<dbReference type="FunFam" id="1.20.1310.20:FF:000001">
    <property type="entry name" value="Erythrocyte membrane protein 1, PfEMP1"/>
    <property type="match status" value="1"/>
</dbReference>
<feature type="compositionally biased region" description="Basic and acidic residues" evidence="1">
    <location>
        <begin position="912"/>
        <end position="930"/>
    </location>
</feature>